<dbReference type="STRING" id="481719.LASUN_09680"/>
<organism evidence="1 2">
    <name type="scientific">Lentilactobacillus sunkii</name>
    <dbReference type="NCBI Taxonomy" id="481719"/>
    <lineage>
        <taxon>Bacteria</taxon>
        <taxon>Bacillati</taxon>
        <taxon>Bacillota</taxon>
        <taxon>Bacilli</taxon>
        <taxon>Lactobacillales</taxon>
        <taxon>Lactobacillaceae</taxon>
        <taxon>Lentilactobacillus</taxon>
    </lineage>
</organism>
<accession>A0A1E7XE77</accession>
<evidence type="ECO:0000313" key="2">
    <source>
        <dbReference type="Proteomes" id="UP000177010"/>
    </source>
</evidence>
<proteinExistence type="predicted"/>
<protein>
    <submittedName>
        <fullName evidence="1">Uncharacterized protein</fullName>
    </submittedName>
</protein>
<dbReference type="AlphaFoldDB" id="A0A1E7XE77"/>
<dbReference type="RefSeq" id="WP_070367584.1">
    <property type="nucleotide sequence ID" value="NZ_JAZHVW010000001.1"/>
</dbReference>
<name>A0A1E7XE77_9LACO</name>
<gene>
    <name evidence="1" type="ORF">LASUN_09680</name>
</gene>
<sequence length="82" mass="9271">MKILAIGTDPTQKFLVVENAGMYYAINGNDGIRIERPDSAYKFGNYKDYEGELSPARITAIQKIVDDVGDDLPNWYKEEIPD</sequence>
<dbReference type="Proteomes" id="UP000177010">
    <property type="component" value="Unassembled WGS sequence"/>
</dbReference>
<dbReference type="EMBL" id="MIQE01000010">
    <property type="protein sequence ID" value="OFA11359.1"/>
    <property type="molecule type" value="Genomic_DNA"/>
</dbReference>
<comment type="caution">
    <text evidence="1">The sequence shown here is derived from an EMBL/GenBank/DDBJ whole genome shotgun (WGS) entry which is preliminary data.</text>
</comment>
<reference evidence="1 2" key="1">
    <citation type="submission" date="2016-09" db="EMBL/GenBank/DDBJ databases">
        <title>Genome Sequence of Lactobacillus sunkii Strain CG01.</title>
        <authorList>
            <person name="Poehlein A."/>
            <person name="Gabris C."/>
            <person name="Bengelsdorf F.R."/>
            <person name="Duerre P."/>
            <person name="Daniel R."/>
        </authorList>
    </citation>
    <scope>NUCLEOTIDE SEQUENCE [LARGE SCALE GENOMIC DNA]</scope>
    <source>
        <strain evidence="1 2">CG_D</strain>
    </source>
</reference>
<evidence type="ECO:0000313" key="1">
    <source>
        <dbReference type="EMBL" id="OFA11359.1"/>
    </source>
</evidence>